<dbReference type="GO" id="GO:0060271">
    <property type="term" value="P:cilium assembly"/>
    <property type="evidence" value="ECO:0007669"/>
    <property type="project" value="UniProtKB-UniRule"/>
</dbReference>
<dbReference type="GO" id="GO:0015630">
    <property type="term" value="C:microtubule cytoskeleton"/>
    <property type="evidence" value="ECO:0007669"/>
    <property type="project" value="UniProtKB-UniRule"/>
</dbReference>
<dbReference type="GeneID" id="105426508"/>
<evidence type="ECO:0000313" key="6">
    <source>
        <dbReference type="RefSeq" id="XP_011636068.1"/>
    </source>
</evidence>
<evidence type="ECO:0000256" key="1">
    <source>
        <dbReference type="ARBA" id="ARBA00007209"/>
    </source>
</evidence>
<organism evidence="5 6">
    <name type="scientific">Pogonomyrmex barbatus</name>
    <name type="common">red harvester ant</name>
    <dbReference type="NCBI Taxonomy" id="144034"/>
    <lineage>
        <taxon>Eukaryota</taxon>
        <taxon>Metazoa</taxon>
        <taxon>Ecdysozoa</taxon>
        <taxon>Arthropoda</taxon>
        <taxon>Hexapoda</taxon>
        <taxon>Insecta</taxon>
        <taxon>Pterygota</taxon>
        <taxon>Neoptera</taxon>
        <taxon>Endopterygota</taxon>
        <taxon>Hymenoptera</taxon>
        <taxon>Apocrita</taxon>
        <taxon>Aculeata</taxon>
        <taxon>Formicoidea</taxon>
        <taxon>Formicidae</taxon>
        <taxon>Myrmicinae</taxon>
        <taxon>Pogonomyrmex</taxon>
    </lineage>
</organism>
<evidence type="ECO:0000256" key="2">
    <source>
        <dbReference type="ARBA" id="ARBA00022490"/>
    </source>
</evidence>
<comment type="subcellular location">
    <subcellularLocation>
        <location evidence="3">Cytoplasm</location>
        <location evidence="3">Cytoskeleton</location>
        <location evidence="3">Cilium axoneme</location>
    </subcellularLocation>
</comment>
<accession>A0A6I9W2U6</accession>
<reference evidence="6" key="1">
    <citation type="submission" date="2025-08" db="UniProtKB">
        <authorList>
            <consortium name="RefSeq"/>
        </authorList>
    </citation>
    <scope>IDENTIFICATION</scope>
</reference>
<dbReference type="Proteomes" id="UP000504615">
    <property type="component" value="Unplaced"/>
</dbReference>
<keyword evidence="3" id="KW-0966">Cell projection</keyword>
<dbReference type="PANTHER" id="PTHR19960">
    <property type="entry name" value="TEKTIN"/>
    <property type="match status" value="1"/>
</dbReference>
<evidence type="ECO:0000313" key="5">
    <source>
        <dbReference type="Proteomes" id="UP000504615"/>
    </source>
</evidence>
<gene>
    <name evidence="6" type="primary">LOC105426508</name>
</gene>
<evidence type="ECO:0000256" key="4">
    <source>
        <dbReference type="SAM" id="Coils"/>
    </source>
</evidence>
<dbReference type="GO" id="GO:0005930">
    <property type="term" value="C:axoneme"/>
    <property type="evidence" value="ECO:0007669"/>
    <property type="project" value="UniProtKB-SubCell"/>
</dbReference>
<dbReference type="AlphaFoldDB" id="A0A6I9W2U6"/>
<dbReference type="RefSeq" id="XP_011636068.1">
    <property type="nucleotide sequence ID" value="XM_011637766.2"/>
</dbReference>
<dbReference type="InterPro" id="IPR048256">
    <property type="entry name" value="Tektin-like"/>
</dbReference>
<sequence length="429" mass="50441">MAKFVNIYEKPVPHIGLPDWYIKLWELRQSAEIKRSEACQLRNSSKTVRSDGDVKTKWDTYMNDGRLADRVLELSRWKDILEDLLQKLLIEIGLLNDEKDNTEKEIERISQPLRIANECISMRDCRRRPELTYDEADTELKKELCMIANIQEALTKRAQAAWEKLNCLETLKFKLSLDIEDKTESIRIDKDNLELNPTSANMSYKTKTIIEKTSPITYEVWLEQCRCSKLTTENELNESYNFREDMRIMRECAWNDIKAQQDATDYTLRKRIYQTQKARNEMEWQKLKLQKEIEKLGNEINQLEGTLKSKMNVVKCVETRLENRIYRPGSELCKDTVESGLKNEVLQLKQTEEDLIKMIEHAKSTYNSLESLLICTDKNLEDKQHSLNTDVMCLDMRAPLKTGDRLRLSNETDRNIVLTHMEKEIPLES</sequence>
<name>A0A6I9W2U6_9HYME</name>
<comment type="similarity">
    <text evidence="1 3">Belongs to the tektin family.</text>
</comment>
<dbReference type="InterPro" id="IPR000435">
    <property type="entry name" value="Tektins"/>
</dbReference>
<feature type="coiled-coil region" evidence="4">
    <location>
        <begin position="78"/>
        <end position="105"/>
    </location>
</feature>
<keyword evidence="2" id="KW-0963">Cytoplasm</keyword>
<dbReference type="GO" id="GO:0060294">
    <property type="term" value="P:cilium movement involved in cell motility"/>
    <property type="evidence" value="ECO:0007669"/>
    <property type="project" value="UniProtKB-UniRule"/>
</dbReference>
<dbReference type="PRINTS" id="PR00511">
    <property type="entry name" value="TEKTIN"/>
</dbReference>
<proteinExistence type="inferred from homology"/>
<dbReference type="KEGG" id="pbar:105426508"/>
<keyword evidence="3" id="KW-0282">Flagellum</keyword>
<dbReference type="Pfam" id="PF03148">
    <property type="entry name" value="Tektin"/>
    <property type="match status" value="1"/>
</dbReference>
<dbReference type="OrthoDB" id="440745at2759"/>
<protein>
    <recommendedName>
        <fullName evidence="3">Tektin</fullName>
    </recommendedName>
</protein>
<dbReference type="GO" id="GO:0005634">
    <property type="term" value="C:nucleus"/>
    <property type="evidence" value="ECO:0007669"/>
    <property type="project" value="TreeGrafter"/>
</dbReference>
<keyword evidence="4" id="KW-0175">Coiled coil</keyword>
<feature type="coiled-coil region" evidence="4">
    <location>
        <begin position="279"/>
        <end position="313"/>
    </location>
</feature>
<evidence type="ECO:0000256" key="3">
    <source>
        <dbReference type="RuleBase" id="RU367040"/>
    </source>
</evidence>
<keyword evidence="5" id="KW-1185">Reference proteome</keyword>
<keyword evidence="3" id="KW-0969">Cilium</keyword>
<dbReference type="PANTHER" id="PTHR19960:SF7">
    <property type="entry name" value="TEKTIN"/>
    <property type="match status" value="1"/>
</dbReference>